<accession>A0A5S3Z5E7</accession>
<reference evidence="2" key="2">
    <citation type="submission" date="2019-06" db="EMBL/GenBank/DDBJ databases">
        <title>Co-occurence of chitin degradation, pigmentation and bioactivity in marine Pseudoalteromonas.</title>
        <authorList>
            <person name="Sonnenschein E.C."/>
            <person name="Bech P.K."/>
        </authorList>
    </citation>
    <scope>NUCLEOTIDE SEQUENCE [LARGE SCALE GENOMIC DNA]</scope>
    <source>
        <strain evidence="2">S2897</strain>
    </source>
</reference>
<dbReference type="Proteomes" id="UP000305874">
    <property type="component" value="Unassembled WGS sequence"/>
</dbReference>
<reference evidence="1 2" key="1">
    <citation type="submission" date="2017-12" db="EMBL/GenBank/DDBJ databases">
        <authorList>
            <person name="Paulsen S."/>
            <person name="Gram L.K."/>
        </authorList>
    </citation>
    <scope>NUCLEOTIDE SEQUENCE [LARGE SCALE GENOMIC DNA]</scope>
    <source>
        <strain evidence="1 2">S2897</strain>
    </source>
</reference>
<comment type="caution">
    <text evidence="1">The sequence shown here is derived from an EMBL/GenBank/DDBJ whole genome shotgun (WGS) entry which is preliminary data.</text>
</comment>
<protein>
    <submittedName>
        <fullName evidence="1">Uncharacterized protein</fullName>
    </submittedName>
</protein>
<organism evidence="1 2">
    <name type="scientific">Pseudoalteromonas ruthenica</name>
    <dbReference type="NCBI Taxonomy" id="151081"/>
    <lineage>
        <taxon>Bacteria</taxon>
        <taxon>Pseudomonadati</taxon>
        <taxon>Pseudomonadota</taxon>
        <taxon>Gammaproteobacteria</taxon>
        <taxon>Alteromonadales</taxon>
        <taxon>Pseudoalteromonadaceae</taxon>
        <taxon>Pseudoalteromonas</taxon>
    </lineage>
</organism>
<dbReference type="EMBL" id="PNCG01000007">
    <property type="protein sequence ID" value="TMP87448.1"/>
    <property type="molecule type" value="Genomic_DNA"/>
</dbReference>
<name>A0A5S3Z5E7_9GAMM</name>
<evidence type="ECO:0000313" key="1">
    <source>
        <dbReference type="EMBL" id="TMP87448.1"/>
    </source>
</evidence>
<gene>
    <name evidence="1" type="ORF">CWC05_08075</name>
</gene>
<sequence>MSAHSANKAWGAGLISFSVDVILFSESASCSELYHRHENTSLLTASDTAQRIRGKSVNREPMGLGPQSKYWQAIYLYNSENCYEYKQ</sequence>
<proteinExistence type="predicted"/>
<dbReference type="AlphaFoldDB" id="A0A5S3Z5E7"/>
<evidence type="ECO:0000313" key="2">
    <source>
        <dbReference type="Proteomes" id="UP000305874"/>
    </source>
</evidence>